<dbReference type="OrthoDB" id="10421434at2759"/>
<protein>
    <recommendedName>
        <fullName evidence="4">Extracellular membrane protein CFEM domain-containing protein</fullName>
    </recommendedName>
</protein>
<feature type="signal peptide" evidence="1">
    <location>
        <begin position="1"/>
        <end position="19"/>
    </location>
</feature>
<dbReference type="GeneID" id="19143089"/>
<keyword evidence="1" id="KW-0732">Signal</keyword>
<feature type="chain" id="PRO_5004884972" description="Extracellular membrane protein CFEM domain-containing protein" evidence="1">
    <location>
        <begin position="20"/>
        <end position="80"/>
    </location>
</feature>
<proteinExistence type="predicted"/>
<gene>
    <name evidence="2" type="ORF">COCCADRAFT_10481</name>
</gene>
<evidence type="ECO:0008006" key="4">
    <source>
        <dbReference type="Google" id="ProtNLM"/>
    </source>
</evidence>
<dbReference type="AlphaFoldDB" id="W6XMG6"/>
<reference evidence="2 3" key="1">
    <citation type="journal article" date="2013" name="PLoS Genet.">
        <title>Comparative genome structure, secondary metabolite, and effector coding capacity across Cochliobolus pathogens.</title>
        <authorList>
            <person name="Condon B.J."/>
            <person name="Leng Y."/>
            <person name="Wu D."/>
            <person name="Bushley K.E."/>
            <person name="Ohm R.A."/>
            <person name="Otillar R."/>
            <person name="Martin J."/>
            <person name="Schackwitz W."/>
            <person name="Grimwood J."/>
            <person name="MohdZainudin N."/>
            <person name="Xue C."/>
            <person name="Wang R."/>
            <person name="Manning V.A."/>
            <person name="Dhillon B."/>
            <person name="Tu Z.J."/>
            <person name="Steffenson B.J."/>
            <person name="Salamov A."/>
            <person name="Sun H."/>
            <person name="Lowry S."/>
            <person name="LaButti K."/>
            <person name="Han J."/>
            <person name="Copeland A."/>
            <person name="Lindquist E."/>
            <person name="Barry K."/>
            <person name="Schmutz J."/>
            <person name="Baker S.E."/>
            <person name="Ciuffetti L.M."/>
            <person name="Grigoriev I.V."/>
            <person name="Zhong S."/>
            <person name="Turgeon B.G."/>
        </authorList>
    </citation>
    <scope>NUCLEOTIDE SEQUENCE [LARGE SCALE GENOMIC DNA]</scope>
    <source>
        <strain evidence="2 3">26-R-13</strain>
    </source>
</reference>
<name>W6XMG6_COCC2</name>
<sequence length="80" mass="8258">MQFPIVIAAALLGAAPVLAGQRAWCPGAGQRVVEAGCNDNRIPLVQNAGGTCCVNSLQDYERMSAVCFAVGARPSYDGSC</sequence>
<dbReference type="KEGG" id="bze:COCCADRAFT_10481"/>
<dbReference type="RefSeq" id="XP_007718973.1">
    <property type="nucleotide sequence ID" value="XM_007720783.1"/>
</dbReference>
<accession>W6XMG6</accession>
<organism evidence="2 3">
    <name type="scientific">Cochliobolus carbonum (strain 26-R-13)</name>
    <name type="common">Maize leaf spot fungus</name>
    <name type="synonym">Bipolaris zeicola</name>
    <dbReference type="NCBI Taxonomy" id="930089"/>
    <lineage>
        <taxon>Eukaryota</taxon>
        <taxon>Fungi</taxon>
        <taxon>Dikarya</taxon>
        <taxon>Ascomycota</taxon>
        <taxon>Pezizomycotina</taxon>
        <taxon>Dothideomycetes</taxon>
        <taxon>Pleosporomycetidae</taxon>
        <taxon>Pleosporales</taxon>
        <taxon>Pleosporineae</taxon>
        <taxon>Pleosporaceae</taxon>
        <taxon>Bipolaris</taxon>
    </lineage>
</organism>
<evidence type="ECO:0000256" key="1">
    <source>
        <dbReference type="SAM" id="SignalP"/>
    </source>
</evidence>
<evidence type="ECO:0000313" key="3">
    <source>
        <dbReference type="Proteomes" id="UP000053841"/>
    </source>
</evidence>
<keyword evidence="3" id="KW-1185">Reference proteome</keyword>
<dbReference type="EMBL" id="KI965181">
    <property type="protein sequence ID" value="EUC26723.1"/>
    <property type="molecule type" value="Genomic_DNA"/>
</dbReference>
<dbReference type="HOGENOM" id="CLU_2589398_0_0_1"/>
<evidence type="ECO:0000313" key="2">
    <source>
        <dbReference type="EMBL" id="EUC26723.1"/>
    </source>
</evidence>
<dbReference type="Proteomes" id="UP000053841">
    <property type="component" value="Unassembled WGS sequence"/>
</dbReference>